<dbReference type="AlphaFoldDB" id="A0A1I5TLH4"/>
<dbReference type="PANTHER" id="PTHR44520">
    <property type="entry name" value="RESPONSE REGULATOR RCP1-RELATED"/>
    <property type="match status" value="1"/>
</dbReference>
<dbReference type="InterPro" id="IPR011006">
    <property type="entry name" value="CheY-like_superfamily"/>
</dbReference>
<evidence type="ECO:0000259" key="2">
    <source>
        <dbReference type="PROSITE" id="PS50110"/>
    </source>
</evidence>
<dbReference type="Pfam" id="PF00072">
    <property type="entry name" value="Response_reg"/>
    <property type="match status" value="1"/>
</dbReference>
<feature type="modified residue" description="4-aspartylphosphate" evidence="1">
    <location>
        <position position="69"/>
    </location>
</feature>
<name>A0A1I5TLH4_9GAMM</name>
<feature type="domain" description="Response regulatory" evidence="2">
    <location>
        <begin position="8"/>
        <end position="136"/>
    </location>
</feature>
<sequence length="144" mass="16049">MPRAIAAPILIADDDPDDCLLTREAFSECRLPNRVDFVQDGEELLDYLNHRPPYNDAQRYPLPGLILLDLNMPRMDGRATLHALKADAVLCRIPVIVLSTSCDDEDIRRSYAAGADSFISKPASYSGLLEVVRRLGDYCLEAVE</sequence>
<evidence type="ECO:0000313" key="4">
    <source>
        <dbReference type="Proteomes" id="UP000243084"/>
    </source>
</evidence>
<protein>
    <submittedName>
        <fullName evidence="3">Response regulator receiver domain-containing protein</fullName>
    </submittedName>
</protein>
<keyword evidence="4" id="KW-1185">Reference proteome</keyword>
<accession>A0A1I5TLH4</accession>
<dbReference type="EMBL" id="FOXM01000006">
    <property type="protein sequence ID" value="SFP83895.1"/>
    <property type="molecule type" value="Genomic_DNA"/>
</dbReference>
<dbReference type="GO" id="GO:0000160">
    <property type="term" value="P:phosphorelay signal transduction system"/>
    <property type="evidence" value="ECO:0007669"/>
    <property type="project" value="InterPro"/>
</dbReference>
<dbReference type="Proteomes" id="UP000243084">
    <property type="component" value="Unassembled WGS sequence"/>
</dbReference>
<gene>
    <name evidence="3" type="ORF">SAMN05216229_106182</name>
</gene>
<evidence type="ECO:0000313" key="3">
    <source>
        <dbReference type="EMBL" id="SFP83895.1"/>
    </source>
</evidence>
<dbReference type="Gene3D" id="3.40.50.2300">
    <property type="match status" value="1"/>
</dbReference>
<keyword evidence="1" id="KW-0597">Phosphoprotein</keyword>
<evidence type="ECO:0000256" key="1">
    <source>
        <dbReference type="PROSITE-ProRule" id="PRU00169"/>
    </source>
</evidence>
<organism evidence="3 4">
    <name type="scientific">Geopseudomonas sagittaria</name>
    <dbReference type="NCBI Taxonomy" id="1135990"/>
    <lineage>
        <taxon>Bacteria</taxon>
        <taxon>Pseudomonadati</taxon>
        <taxon>Pseudomonadota</taxon>
        <taxon>Gammaproteobacteria</taxon>
        <taxon>Pseudomonadales</taxon>
        <taxon>Pseudomonadaceae</taxon>
        <taxon>Geopseudomonas</taxon>
    </lineage>
</organism>
<dbReference type="CDD" id="cd17557">
    <property type="entry name" value="REC_Rcp-like"/>
    <property type="match status" value="1"/>
</dbReference>
<dbReference type="OrthoDB" id="9793549at2"/>
<dbReference type="PROSITE" id="PS50110">
    <property type="entry name" value="RESPONSE_REGULATORY"/>
    <property type="match status" value="1"/>
</dbReference>
<reference evidence="4" key="1">
    <citation type="submission" date="2016-10" db="EMBL/GenBank/DDBJ databases">
        <authorList>
            <person name="Varghese N."/>
            <person name="Submissions S."/>
        </authorList>
    </citation>
    <scope>NUCLEOTIDE SEQUENCE [LARGE SCALE GENOMIC DNA]</scope>
    <source>
        <strain evidence="4">JCM 18195</strain>
    </source>
</reference>
<dbReference type="InterPro" id="IPR001789">
    <property type="entry name" value="Sig_transdc_resp-reg_receiver"/>
</dbReference>
<dbReference type="PANTHER" id="PTHR44520:SF2">
    <property type="entry name" value="RESPONSE REGULATOR RCP1"/>
    <property type="match status" value="1"/>
</dbReference>
<dbReference type="InterPro" id="IPR052893">
    <property type="entry name" value="TCS_response_regulator"/>
</dbReference>
<proteinExistence type="predicted"/>
<dbReference type="SMART" id="SM00448">
    <property type="entry name" value="REC"/>
    <property type="match status" value="1"/>
</dbReference>
<dbReference type="SUPFAM" id="SSF52172">
    <property type="entry name" value="CheY-like"/>
    <property type="match status" value="1"/>
</dbReference>
<dbReference type="RefSeq" id="WP_092430690.1">
    <property type="nucleotide sequence ID" value="NZ_FOXM01000006.1"/>
</dbReference>